<name>A0A0M6XK91_9RHOB</name>
<reference evidence="2 3" key="1">
    <citation type="submission" date="2015-07" db="EMBL/GenBank/DDBJ databases">
        <authorList>
            <person name="Noorani M."/>
        </authorList>
    </citation>
    <scope>NUCLEOTIDE SEQUENCE [LARGE SCALE GENOMIC DNA]</scope>
    <source>
        <strain evidence="2 3">CECT 5088</strain>
    </source>
</reference>
<sequence>MIRLALAFALTLGLPAAAQGVFISPPDSVMNPPGLSGDLSGKRLRVAHELRLMGFGNVDIAGMSNRKVALLDNAIHSGRPNGERLMRVRSILSGGGLLQRGLDRLSRP</sequence>
<organism evidence="2 3">
    <name type="scientific">Jannaschia rubra</name>
    <dbReference type="NCBI Taxonomy" id="282197"/>
    <lineage>
        <taxon>Bacteria</taxon>
        <taxon>Pseudomonadati</taxon>
        <taxon>Pseudomonadota</taxon>
        <taxon>Alphaproteobacteria</taxon>
        <taxon>Rhodobacterales</taxon>
        <taxon>Roseobacteraceae</taxon>
        <taxon>Jannaschia</taxon>
    </lineage>
</organism>
<dbReference type="AlphaFoldDB" id="A0A0M6XK91"/>
<keyword evidence="1" id="KW-0732">Signal</keyword>
<evidence type="ECO:0000313" key="2">
    <source>
        <dbReference type="EMBL" id="CTQ31566.1"/>
    </source>
</evidence>
<accession>A0A0M6XK91</accession>
<proteinExistence type="predicted"/>
<dbReference type="EMBL" id="CXPG01000009">
    <property type="protein sequence ID" value="CTQ31566.1"/>
    <property type="molecule type" value="Genomic_DNA"/>
</dbReference>
<evidence type="ECO:0000313" key="3">
    <source>
        <dbReference type="Proteomes" id="UP000048908"/>
    </source>
</evidence>
<keyword evidence="3" id="KW-1185">Reference proteome</keyword>
<protein>
    <submittedName>
        <fullName evidence="2">Uncharacterized protein</fullName>
    </submittedName>
</protein>
<gene>
    <name evidence="2" type="ORF">JAN5088_00324</name>
</gene>
<feature type="signal peptide" evidence="1">
    <location>
        <begin position="1"/>
        <end position="18"/>
    </location>
</feature>
<dbReference type="STRING" id="282197.SAMN04488517_10194"/>
<feature type="chain" id="PRO_5005806948" evidence="1">
    <location>
        <begin position="19"/>
        <end position="108"/>
    </location>
</feature>
<dbReference type="Proteomes" id="UP000048908">
    <property type="component" value="Unassembled WGS sequence"/>
</dbReference>
<dbReference type="OrthoDB" id="7872655at2"/>
<dbReference type="RefSeq" id="WP_055681036.1">
    <property type="nucleotide sequence ID" value="NZ_CANMUL010000003.1"/>
</dbReference>
<evidence type="ECO:0000256" key="1">
    <source>
        <dbReference type="SAM" id="SignalP"/>
    </source>
</evidence>